<evidence type="ECO:0000256" key="1">
    <source>
        <dbReference type="SAM" id="MobiDB-lite"/>
    </source>
</evidence>
<gene>
    <name evidence="3" type="primary">LOC108627918</name>
</gene>
<organism evidence="2 3">
    <name type="scientific">Ceratina calcarata</name>
    <dbReference type="NCBI Taxonomy" id="156304"/>
    <lineage>
        <taxon>Eukaryota</taxon>
        <taxon>Metazoa</taxon>
        <taxon>Ecdysozoa</taxon>
        <taxon>Arthropoda</taxon>
        <taxon>Hexapoda</taxon>
        <taxon>Insecta</taxon>
        <taxon>Pterygota</taxon>
        <taxon>Neoptera</taxon>
        <taxon>Endopterygota</taxon>
        <taxon>Hymenoptera</taxon>
        <taxon>Apocrita</taxon>
        <taxon>Aculeata</taxon>
        <taxon>Apoidea</taxon>
        <taxon>Anthophila</taxon>
        <taxon>Apidae</taxon>
        <taxon>Ceratina</taxon>
        <taxon>Zadontomerus</taxon>
    </lineage>
</organism>
<dbReference type="PROSITE" id="PS51257">
    <property type="entry name" value="PROKAR_LIPOPROTEIN"/>
    <property type="match status" value="1"/>
</dbReference>
<dbReference type="KEGG" id="ccal:108627918"/>
<dbReference type="GeneID" id="108627918"/>
<sequence length="637" mass="76232">MRRTRHIALPVRAWQYMGLLVVSLACLTLGVVARDKEGRAGSLAGPELQHRAPHDMDICPNLAPFTKMPSCSSLEQDQTRISKTTRDSRSSPSELRRSRSLDRVSRIQPAARRSSDSSIQLSRLRTTEDLNRQNRIIESRERRFARSTERSNDLRRERNDRRAQLTIRRDSRLDRRSFNRLDAERRDSVVRSRNSVRDERWERNNRLSASEISRKQEQRRVGDLSDRRTSMDSRRVLEKRDIRHVSRNDLKQRTGRTSLDDRRSERRVLANSRSSERLSVESRIREDGRRVEQRTDRGPTTRRLAERIDRRADLRTDRIRKEQRSERGLEYRGIRSRLVGDRTDRRLTGRKFDRLAVRTDRIRDEQRFERGLEHRDIHSRLVGERTNRRLIGRKLDRLNVRTERLMERRTDRLMDRKTDRLMEQRTDRRLTDQRADRRLTRRSDRSDERLDRRLIEKRVDRRLDQRADRKLMERRITEQRADRRDLDSRRLQRLDIRLKQSRVFNLASKDIRSNQREQRLAVRNADIKRVRSTENDSRFQKELINESLLRRHRDSGIARLLAAREKLIRNNDFTRVDALSSADILKGKNPISNVLTFEVIRQAIVVGLCTMYGLSIFYGKRSFIRNLVNQAPRYIVW</sequence>
<dbReference type="AlphaFoldDB" id="A0AAJ7N9Z9"/>
<protein>
    <submittedName>
        <fullName evidence="3">Trichohyalin</fullName>
    </submittedName>
</protein>
<evidence type="ECO:0000313" key="3">
    <source>
        <dbReference type="RefSeq" id="XP_017885002.1"/>
    </source>
</evidence>
<feature type="region of interest" description="Disordered" evidence="1">
    <location>
        <begin position="212"/>
        <end position="300"/>
    </location>
</feature>
<accession>A0AAJ7N9Z9</accession>
<feature type="region of interest" description="Disordered" evidence="1">
    <location>
        <begin position="417"/>
        <end position="442"/>
    </location>
</feature>
<evidence type="ECO:0000313" key="2">
    <source>
        <dbReference type="Proteomes" id="UP000694925"/>
    </source>
</evidence>
<dbReference type="RefSeq" id="XP_017885002.1">
    <property type="nucleotide sequence ID" value="XM_018029513.2"/>
</dbReference>
<feature type="region of interest" description="Disordered" evidence="1">
    <location>
        <begin position="69"/>
        <end position="119"/>
    </location>
</feature>
<proteinExistence type="predicted"/>
<name>A0AAJ7N9Z9_9HYME</name>
<feature type="compositionally biased region" description="Basic and acidic residues" evidence="1">
    <location>
        <begin position="77"/>
        <end position="105"/>
    </location>
</feature>
<reference evidence="3" key="1">
    <citation type="submission" date="2025-08" db="UniProtKB">
        <authorList>
            <consortium name="RefSeq"/>
        </authorList>
    </citation>
    <scope>IDENTIFICATION</scope>
    <source>
        <tissue evidence="3">Whole body</tissue>
    </source>
</reference>
<dbReference type="Proteomes" id="UP000694925">
    <property type="component" value="Unplaced"/>
</dbReference>
<keyword evidence="2" id="KW-1185">Reference proteome</keyword>